<dbReference type="SUPFAM" id="SSF52833">
    <property type="entry name" value="Thioredoxin-like"/>
    <property type="match status" value="1"/>
</dbReference>
<dbReference type="OMA" id="CPMNIEA"/>
<evidence type="ECO:0000259" key="2">
    <source>
        <dbReference type="PROSITE" id="PS50404"/>
    </source>
</evidence>
<gene>
    <name evidence="3" type="ORF">SPRG_07242</name>
</gene>
<accession>A0A067CN40</accession>
<dbReference type="STRING" id="695850.A0A067CN40"/>
<proteinExistence type="inferred from homology"/>
<comment type="similarity">
    <text evidence="1">Belongs to the GST superfamily.</text>
</comment>
<protein>
    <recommendedName>
        <fullName evidence="2">GST N-terminal domain-containing protein</fullName>
    </recommendedName>
</protein>
<dbReference type="SFLD" id="SFLDS00019">
    <property type="entry name" value="Glutathione_Transferase_(cytos"/>
    <property type="match status" value="1"/>
</dbReference>
<dbReference type="PANTHER" id="PTHR44051:SF8">
    <property type="entry name" value="GLUTATHIONE S-TRANSFERASE GSTA"/>
    <property type="match status" value="1"/>
</dbReference>
<dbReference type="Pfam" id="PF13409">
    <property type="entry name" value="GST_N_2"/>
    <property type="match status" value="1"/>
</dbReference>
<reference evidence="3 4" key="1">
    <citation type="journal article" date="2013" name="PLoS Genet.">
        <title>Distinctive expansion of potential virulence genes in the genome of the oomycete fish pathogen Saprolegnia parasitica.</title>
        <authorList>
            <person name="Jiang R.H."/>
            <person name="de Bruijn I."/>
            <person name="Haas B.J."/>
            <person name="Belmonte R."/>
            <person name="Lobach L."/>
            <person name="Christie J."/>
            <person name="van den Ackerveken G."/>
            <person name="Bottin A."/>
            <person name="Bulone V."/>
            <person name="Diaz-Moreno S.M."/>
            <person name="Dumas B."/>
            <person name="Fan L."/>
            <person name="Gaulin E."/>
            <person name="Govers F."/>
            <person name="Grenville-Briggs L.J."/>
            <person name="Horner N.R."/>
            <person name="Levin J.Z."/>
            <person name="Mammella M."/>
            <person name="Meijer H.J."/>
            <person name="Morris P."/>
            <person name="Nusbaum C."/>
            <person name="Oome S."/>
            <person name="Phillips A.J."/>
            <person name="van Rooyen D."/>
            <person name="Rzeszutek E."/>
            <person name="Saraiva M."/>
            <person name="Secombes C.J."/>
            <person name="Seidl M.F."/>
            <person name="Snel B."/>
            <person name="Stassen J.H."/>
            <person name="Sykes S."/>
            <person name="Tripathy S."/>
            <person name="van den Berg H."/>
            <person name="Vega-Arreguin J.C."/>
            <person name="Wawra S."/>
            <person name="Young S.K."/>
            <person name="Zeng Q."/>
            <person name="Dieguez-Uribeondo J."/>
            <person name="Russ C."/>
            <person name="Tyler B.M."/>
            <person name="van West P."/>
        </authorList>
    </citation>
    <scope>NUCLEOTIDE SEQUENCE [LARGE SCALE GENOMIC DNA]</scope>
    <source>
        <strain evidence="3 4">CBS 223.65</strain>
    </source>
</reference>
<organism evidence="3 4">
    <name type="scientific">Saprolegnia parasitica (strain CBS 223.65)</name>
    <dbReference type="NCBI Taxonomy" id="695850"/>
    <lineage>
        <taxon>Eukaryota</taxon>
        <taxon>Sar</taxon>
        <taxon>Stramenopiles</taxon>
        <taxon>Oomycota</taxon>
        <taxon>Saprolegniomycetes</taxon>
        <taxon>Saprolegniales</taxon>
        <taxon>Saprolegniaceae</taxon>
        <taxon>Saprolegnia</taxon>
    </lineage>
</organism>
<evidence type="ECO:0000313" key="4">
    <source>
        <dbReference type="Proteomes" id="UP000030745"/>
    </source>
</evidence>
<sequence length="238" mass="26802">MTYQLVVANKNYSTWPLRAWVALKEAGVPFEELLAPKDDLSPVSLRDEYLKISPIKKFPLLIVHSAGGAPPLMVWDSLAIIEYVAETYKHLWPTHPEARAFARSAAAEMHSGFMGLRFTCNNCISLRIQLHSMSDECVADLKRLNDLITEGLERFRGPFLAGATFTAADAMYCPVAFRVQTYDLTFENEAVNAYFARLRALPSMQAWEASALAEPYRITSYEADFVRNGTILRDLRTA</sequence>
<dbReference type="InterPro" id="IPR004045">
    <property type="entry name" value="Glutathione_S-Trfase_N"/>
</dbReference>
<evidence type="ECO:0000313" key="3">
    <source>
        <dbReference type="EMBL" id="KDO27966.1"/>
    </source>
</evidence>
<dbReference type="SUPFAM" id="SSF47616">
    <property type="entry name" value="GST C-terminal domain-like"/>
    <property type="match status" value="1"/>
</dbReference>
<dbReference type="InterPro" id="IPR040079">
    <property type="entry name" value="Glutathione_S-Trfase"/>
</dbReference>
<dbReference type="Gene3D" id="3.40.30.10">
    <property type="entry name" value="Glutaredoxin"/>
    <property type="match status" value="1"/>
</dbReference>
<dbReference type="PANTHER" id="PTHR44051">
    <property type="entry name" value="GLUTATHIONE S-TRANSFERASE-RELATED"/>
    <property type="match status" value="1"/>
</dbReference>
<dbReference type="AlphaFoldDB" id="A0A067CN40"/>
<dbReference type="Gene3D" id="1.20.1050.10">
    <property type="match status" value="1"/>
</dbReference>
<keyword evidence="4" id="KW-1185">Reference proteome</keyword>
<dbReference type="InterPro" id="IPR036249">
    <property type="entry name" value="Thioredoxin-like_sf"/>
</dbReference>
<name>A0A067CN40_SAPPC</name>
<dbReference type="Pfam" id="PF13410">
    <property type="entry name" value="GST_C_2"/>
    <property type="match status" value="1"/>
</dbReference>
<feature type="domain" description="GST N-terminal" evidence="2">
    <location>
        <begin position="3"/>
        <end position="92"/>
    </location>
</feature>
<dbReference type="VEuPathDB" id="FungiDB:SPRG_07242"/>
<dbReference type="SFLD" id="SFLDG00358">
    <property type="entry name" value="Main_(cytGST)"/>
    <property type="match status" value="1"/>
</dbReference>
<dbReference type="EMBL" id="KK583214">
    <property type="protein sequence ID" value="KDO27966.1"/>
    <property type="molecule type" value="Genomic_DNA"/>
</dbReference>
<dbReference type="KEGG" id="spar:SPRG_07242"/>
<dbReference type="GeneID" id="24129530"/>
<dbReference type="InterPro" id="IPR036282">
    <property type="entry name" value="Glutathione-S-Trfase_C_sf"/>
</dbReference>
<dbReference type="RefSeq" id="XP_012201416.1">
    <property type="nucleotide sequence ID" value="XM_012346026.1"/>
</dbReference>
<evidence type="ECO:0000256" key="1">
    <source>
        <dbReference type="ARBA" id="ARBA00007409"/>
    </source>
</evidence>
<dbReference type="PROSITE" id="PS50404">
    <property type="entry name" value="GST_NTER"/>
    <property type="match status" value="1"/>
</dbReference>
<dbReference type="OrthoDB" id="249703at2759"/>
<dbReference type="Proteomes" id="UP000030745">
    <property type="component" value="Unassembled WGS sequence"/>
</dbReference>